<keyword evidence="1" id="KW-0808">Transferase</keyword>
<dbReference type="Pfam" id="PF00583">
    <property type="entry name" value="Acetyltransf_1"/>
    <property type="match status" value="1"/>
</dbReference>
<accession>A0A8J8SLR9</accession>
<dbReference type="PROSITE" id="PS51186">
    <property type="entry name" value="GNAT"/>
    <property type="match status" value="1"/>
</dbReference>
<evidence type="ECO:0000259" key="3">
    <source>
        <dbReference type="PROSITE" id="PS51186"/>
    </source>
</evidence>
<gene>
    <name evidence="4" type="ORF">GR316_01840</name>
</gene>
<dbReference type="InterPro" id="IPR016181">
    <property type="entry name" value="Acyl_CoA_acyltransferase"/>
</dbReference>
<dbReference type="PANTHER" id="PTHR43877:SF5">
    <property type="entry name" value="BLL8307 PROTEIN"/>
    <property type="match status" value="1"/>
</dbReference>
<name>A0A8J8SLR9_9RHOB</name>
<dbReference type="AlphaFoldDB" id="A0A8J8SLR9"/>
<dbReference type="PANTHER" id="PTHR43877">
    <property type="entry name" value="AMINOALKYLPHOSPHONATE N-ACETYLTRANSFERASE-RELATED-RELATED"/>
    <property type="match status" value="1"/>
</dbReference>
<dbReference type="KEGG" id="fap:GR316_01840"/>
<reference evidence="4" key="1">
    <citation type="submission" date="2020-01" db="EMBL/GenBank/DDBJ databases">
        <authorList>
            <person name="Yang Y."/>
            <person name="Kwon Y.M."/>
        </authorList>
    </citation>
    <scope>NUCLEOTIDE SEQUENCE</scope>
    <source>
        <strain evidence="4">PG104</strain>
    </source>
</reference>
<dbReference type="SUPFAM" id="SSF55729">
    <property type="entry name" value="Acyl-CoA N-acyltransferases (Nat)"/>
    <property type="match status" value="1"/>
</dbReference>
<dbReference type="InterPro" id="IPR050832">
    <property type="entry name" value="Bact_Acetyltransf"/>
</dbReference>
<keyword evidence="5" id="KW-1185">Reference proteome</keyword>
<sequence length="152" mass="16492">MLTFALESPLNPDLALLMERHHADMHADTPPGSNHMLDPKGLTAPSIRFFVLREDGRPIGMGALKRLDPSHAEIKSMHILAEERGRGLARLMLDHLLAEAAADGIAQVSLETGAQPSFAAARGLYERGGFAVCPPFGSYAEDPNSTFMTRML</sequence>
<evidence type="ECO:0000313" key="5">
    <source>
        <dbReference type="Proteomes" id="UP000679284"/>
    </source>
</evidence>
<keyword evidence="2" id="KW-0012">Acyltransferase</keyword>
<proteinExistence type="predicted"/>
<feature type="domain" description="N-acetyltransferase" evidence="3">
    <location>
        <begin position="2"/>
        <end position="152"/>
    </location>
</feature>
<evidence type="ECO:0000313" key="4">
    <source>
        <dbReference type="EMBL" id="QUS36838.1"/>
    </source>
</evidence>
<dbReference type="GO" id="GO:0016747">
    <property type="term" value="F:acyltransferase activity, transferring groups other than amino-acyl groups"/>
    <property type="evidence" value="ECO:0007669"/>
    <property type="project" value="InterPro"/>
</dbReference>
<dbReference type="InterPro" id="IPR000182">
    <property type="entry name" value="GNAT_dom"/>
</dbReference>
<evidence type="ECO:0000256" key="1">
    <source>
        <dbReference type="ARBA" id="ARBA00022679"/>
    </source>
</evidence>
<dbReference type="Proteomes" id="UP000679284">
    <property type="component" value="Chromosome"/>
</dbReference>
<evidence type="ECO:0000256" key="2">
    <source>
        <dbReference type="ARBA" id="ARBA00023315"/>
    </source>
</evidence>
<protein>
    <submittedName>
        <fullName evidence="4">GNAT family N-acetyltransferase</fullName>
    </submittedName>
</protein>
<organism evidence="4 5">
    <name type="scientific">Falsirhodobacter algicola</name>
    <dbReference type="NCBI Taxonomy" id="2692330"/>
    <lineage>
        <taxon>Bacteria</taxon>
        <taxon>Pseudomonadati</taxon>
        <taxon>Pseudomonadota</taxon>
        <taxon>Alphaproteobacteria</taxon>
        <taxon>Rhodobacterales</taxon>
        <taxon>Paracoccaceae</taxon>
        <taxon>Falsirhodobacter</taxon>
    </lineage>
</organism>
<dbReference type="CDD" id="cd04301">
    <property type="entry name" value="NAT_SF"/>
    <property type="match status" value="1"/>
</dbReference>
<dbReference type="Gene3D" id="3.40.630.30">
    <property type="match status" value="1"/>
</dbReference>
<dbReference type="EMBL" id="CP047289">
    <property type="protein sequence ID" value="QUS36838.1"/>
    <property type="molecule type" value="Genomic_DNA"/>
</dbReference>